<comment type="caution">
    <text evidence="9">The sequence shown here is derived from an EMBL/GenBank/DDBJ whole genome shotgun (WGS) entry which is preliminary data.</text>
</comment>
<keyword evidence="3 8" id="KW-0812">Transmembrane</keyword>
<evidence type="ECO:0000256" key="6">
    <source>
        <dbReference type="ARBA" id="ARBA00023170"/>
    </source>
</evidence>
<dbReference type="Proteomes" id="UP000292052">
    <property type="component" value="Unassembled WGS sequence"/>
</dbReference>
<organism evidence="9 10">
    <name type="scientific">Asbolus verrucosus</name>
    <name type="common">Desert ironclad beetle</name>
    <dbReference type="NCBI Taxonomy" id="1661398"/>
    <lineage>
        <taxon>Eukaryota</taxon>
        <taxon>Metazoa</taxon>
        <taxon>Ecdysozoa</taxon>
        <taxon>Arthropoda</taxon>
        <taxon>Hexapoda</taxon>
        <taxon>Insecta</taxon>
        <taxon>Pterygota</taxon>
        <taxon>Neoptera</taxon>
        <taxon>Endopterygota</taxon>
        <taxon>Coleoptera</taxon>
        <taxon>Polyphaga</taxon>
        <taxon>Cucujiformia</taxon>
        <taxon>Tenebrionidae</taxon>
        <taxon>Pimeliinae</taxon>
        <taxon>Asbolus</taxon>
    </lineage>
</organism>
<comment type="subcellular location">
    <subcellularLocation>
        <location evidence="1">Cell membrane</location>
        <topology evidence="1">Multi-pass membrane protein</topology>
    </subcellularLocation>
</comment>
<evidence type="ECO:0000256" key="8">
    <source>
        <dbReference type="SAM" id="Phobius"/>
    </source>
</evidence>
<feature type="transmembrane region" description="Helical" evidence="8">
    <location>
        <begin position="320"/>
        <end position="342"/>
    </location>
</feature>
<keyword evidence="6" id="KW-0675">Receptor</keyword>
<dbReference type="GO" id="GO:0005886">
    <property type="term" value="C:plasma membrane"/>
    <property type="evidence" value="ECO:0007669"/>
    <property type="project" value="UniProtKB-SubCell"/>
</dbReference>
<feature type="transmembrane region" description="Helical" evidence="8">
    <location>
        <begin position="290"/>
        <end position="308"/>
    </location>
</feature>
<evidence type="ECO:0000256" key="4">
    <source>
        <dbReference type="ARBA" id="ARBA00022989"/>
    </source>
</evidence>
<protein>
    <submittedName>
        <fullName evidence="9">Uncharacterized protein</fullName>
    </submittedName>
</protein>
<dbReference type="PANTHER" id="PTHR42643:SF35">
    <property type="entry name" value="IONOTROPIC RECEPTOR 68A, ISOFORM A"/>
    <property type="match status" value="1"/>
</dbReference>
<keyword evidence="4 8" id="KW-1133">Transmembrane helix</keyword>
<keyword evidence="10" id="KW-1185">Reference proteome</keyword>
<evidence type="ECO:0000313" key="10">
    <source>
        <dbReference type="Proteomes" id="UP000292052"/>
    </source>
</evidence>
<keyword evidence="5 8" id="KW-0472">Membrane</keyword>
<dbReference type="OrthoDB" id="6819047at2759"/>
<feature type="non-terminal residue" evidence="9">
    <location>
        <position position="1"/>
    </location>
</feature>
<feature type="non-terminal residue" evidence="9">
    <location>
        <position position="527"/>
    </location>
</feature>
<keyword evidence="2" id="KW-1003">Cell membrane</keyword>
<dbReference type="AlphaFoldDB" id="A0A482W3D4"/>
<evidence type="ECO:0000256" key="7">
    <source>
        <dbReference type="ARBA" id="ARBA00023180"/>
    </source>
</evidence>
<dbReference type="InterPro" id="IPR052192">
    <property type="entry name" value="Insect_Ionotropic_Sensory_Rcpt"/>
</dbReference>
<evidence type="ECO:0000256" key="2">
    <source>
        <dbReference type="ARBA" id="ARBA00022475"/>
    </source>
</evidence>
<keyword evidence="7" id="KW-0325">Glycoprotein</keyword>
<evidence type="ECO:0000256" key="3">
    <source>
        <dbReference type="ARBA" id="ARBA00022692"/>
    </source>
</evidence>
<feature type="transmembrane region" description="Helical" evidence="8">
    <location>
        <begin position="258"/>
        <end position="278"/>
    </location>
</feature>
<gene>
    <name evidence="9" type="ORF">BDFB_011123</name>
</gene>
<evidence type="ECO:0000256" key="5">
    <source>
        <dbReference type="ARBA" id="ARBA00023136"/>
    </source>
</evidence>
<reference evidence="9 10" key="1">
    <citation type="submission" date="2017-03" db="EMBL/GenBank/DDBJ databases">
        <title>Genome of the blue death feigning beetle - Asbolus verrucosus.</title>
        <authorList>
            <person name="Rider S.D."/>
        </authorList>
    </citation>
    <scope>NUCLEOTIDE SEQUENCE [LARGE SCALE GENOMIC DNA]</scope>
    <source>
        <strain evidence="9">Butters</strain>
        <tissue evidence="9">Head and leg muscle</tissue>
    </source>
</reference>
<dbReference type="Gene3D" id="3.40.190.10">
    <property type="entry name" value="Periplasmic binding protein-like II"/>
    <property type="match status" value="1"/>
</dbReference>
<dbReference type="SUPFAM" id="SSF53850">
    <property type="entry name" value="Periplasmic binding protein-like II"/>
    <property type="match status" value="1"/>
</dbReference>
<dbReference type="PANTHER" id="PTHR42643">
    <property type="entry name" value="IONOTROPIC RECEPTOR 20A-RELATED"/>
    <property type="match status" value="1"/>
</dbReference>
<evidence type="ECO:0000313" key="9">
    <source>
        <dbReference type="EMBL" id="RZC39564.1"/>
    </source>
</evidence>
<dbReference type="EMBL" id="QDEB01033286">
    <property type="protein sequence ID" value="RZC39564.1"/>
    <property type="molecule type" value="Genomic_DNA"/>
</dbReference>
<name>A0A482W3D4_ASBVE</name>
<proteinExistence type="predicted"/>
<sequence>YINSDLHFTRDISSWFINYNKCPSIVATKFFDIPEYVSTQGNFIFLEAATTIGETIEEIQKYPFWKSRNENHFIICTPVVGTEFLPNFLNYLWRNNILNFVVVFVYKQLEVFSYNPFNNNEIINLTNRAYHSDTLFPDKLKNLNGYELKVSIFPTIPMTMKIKEEWYGRDYQQLKMVTSIMNATFSLLEPPAENENFSHKHAYKDIISGKTDFCFVSHFHEMNHFEGVEFTYPHQNNALVILMPITQNIKKRRNLLSIFKVTIWILITVLIATITVALKLANNLHKDLPGAQFLHVWACFLGVSFPYLRRKHPVIKYQLIMLLLMTIVFRTAFHCLLISSFVNRGSVDKITNISDLENVDLKIYTSESFGRIVSKSYGLHKKFVFISRRERNKLIYNVEPDVAFLETLIFAESFLHGLKIQEKNVPYYILPELLVPGFDNYIFQKYSPYLGKVNECLMKELQYGLSNNLFRYKPYVPGNGTDDDNIVLNMLHMHSVFYLLILGHHQLVYQIQLVSITNPSKFVEEDY</sequence>
<evidence type="ECO:0000256" key="1">
    <source>
        <dbReference type="ARBA" id="ARBA00004651"/>
    </source>
</evidence>
<accession>A0A482W3D4</accession>